<evidence type="ECO:0000313" key="6">
    <source>
        <dbReference type="EMBL" id="GAA4799338.1"/>
    </source>
</evidence>
<organism evidence="6 7">
    <name type="scientific">Olivibacter ginsenosidimutans</name>
    <dbReference type="NCBI Taxonomy" id="1176537"/>
    <lineage>
        <taxon>Bacteria</taxon>
        <taxon>Pseudomonadati</taxon>
        <taxon>Bacteroidota</taxon>
        <taxon>Sphingobacteriia</taxon>
        <taxon>Sphingobacteriales</taxon>
        <taxon>Sphingobacteriaceae</taxon>
        <taxon>Olivibacter</taxon>
    </lineage>
</organism>
<comment type="similarity">
    <text evidence="1">Belongs to the sulfatase family.</text>
</comment>
<accession>A0ABP9BR94</accession>
<keyword evidence="3" id="KW-0378">Hydrolase</keyword>
<dbReference type="CDD" id="cd16031">
    <property type="entry name" value="G6S_like"/>
    <property type="match status" value="1"/>
</dbReference>
<keyword evidence="7" id="KW-1185">Reference proteome</keyword>
<dbReference type="Pfam" id="PF00884">
    <property type="entry name" value="Sulfatase"/>
    <property type="match status" value="1"/>
</dbReference>
<protein>
    <submittedName>
        <fullName evidence="6">Sulfatase</fullName>
    </submittedName>
</protein>
<feature type="domain" description="Sulfatase N-terminal" evidence="5">
    <location>
        <begin position="14"/>
        <end position="353"/>
    </location>
</feature>
<evidence type="ECO:0000256" key="4">
    <source>
        <dbReference type="ARBA" id="ARBA00023180"/>
    </source>
</evidence>
<evidence type="ECO:0000313" key="7">
    <source>
        <dbReference type="Proteomes" id="UP001501411"/>
    </source>
</evidence>
<dbReference type="Proteomes" id="UP001501411">
    <property type="component" value="Unassembled WGS sequence"/>
</dbReference>
<gene>
    <name evidence="6" type="ORF">GCM10023231_30160</name>
</gene>
<keyword evidence="2" id="KW-0732">Signal</keyword>
<dbReference type="InterPro" id="IPR017850">
    <property type="entry name" value="Alkaline_phosphatase_core_sf"/>
</dbReference>
<sequence>MVGAHAQTSSVNKPNIVFIYTDDQRFDALSLVQEAQAAKARFPWFKTPNIDRIGREGVRFSNAFVVSSLCSPSRASMLTSQYNHQNGIANNHTVFTNTDPTYATELQQAGYSTGFIGKWHMANQRGPRPGFNYSFSFFGQGKYHDCPFQLNGDQIIETKGWVDDVSTDSALAFIKRNADRPFMLALAFKSSHGPWSPPERLANAYSEVKLTPPVSEGVDAPYKGKVAVNRPRKNNKDIGQKTIESQQVSWTAKNDKMIRNYFRVLKAVDENVGHILDLLDSMRLAEHTVVVFTTDNGYFLGEHHLGDKRAAYEESMRVPLLVRYPAYLPPGKVVDKLVLNIDIAPTFLDFAGIPTPHTFQGESWGPLAEGKAIPWRKSFLYEYFYERNFNTPTVVALRTENAKLVVYPGQEEWAEMFDLTTDPNEKHNLYQDLKEIHLNEKDQYRNLPILKLKEELETALEEQKRLVGFKIPAYADTALRDSKGKYILDQRNPDRDKIKNE</sequence>
<dbReference type="PROSITE" id="PS00149">
    <property type="entry name" value="SULFATASE_2"/>
    <property type="match status" value="1"/>
</dbReference>
<dbReference type="Gene3D" id="3.40.720.10">
    <property type="entry name" value="Alkaline Phosphatase, subunit A"/>
    <property type="match status" value="1"/>
</dbReference>
<proteinExistence type="inferred from homology"/>
<evidence type="ECO:0000256" key="3">
    <source>
        <dbReference type="ARBA" id="ARBA00022801"/>
    </source>
</evidence>
<comment type="caution">
    <text evidence="6">The sequence shown here is derived from an EMBL/GenBank/DDBJ whole genome shotgun (WGS) entry which is preliminary data.</text>
</comment>
<evidence type="ECO:0000259" key="5">
    <source>
        <dbReference type="Pfam" id="PF00884"/>
    </source>
</evidence>
<dbReference type="InterPro" id="IPR000917">
    <property type="entry name" value="Sulfatase_N"/>
</dbReference>
<dbReference type="PANTHER" id="PTHR43108">
    <property type="entry name" value="N-ACETYLGLUCOSAMINE-6-SULFATASE FAMILY MEMBER"/>
    <property type="match status" value="1"/>
</dbReference>
<dbReference type="InterPro" id="IPR024607">
    <property type="entry name" value="Sulfatase_CS"/>
</dbReference>
<evidence type="ECO:0000256" key="2">
    <source>
        <dbReference type="ARBA" id="ARBA00022729"/>
    </source>
</evidence>
<keyword evidence="4" id="KW-0325">Glycoprotein</keyword>
<dbReference type="PANTHER" id="PTHR43108:SF6">
    <property type="entry name" value="N-SULPHOGLUCOSAMINE SULPHOHYDROLASE"/>
    <property type="match status" value="1"/>
</dbReference>
<dbReference type="SUPFAM" id="SSF53649">
    <property type="entry name" value="Alkaline phosphatase-like"/>
    <property type="match status" value="1"/>
</dbReference>
<dbReference type="EMBL" id="BAABIQ010000040">
    <property type="protein sequence ID" value="GAA4799338.1"/>
    <property type="molecule type" value="Genomic_DNA"/>
</dbReference>
<name>A0ABP9BR94_9SPHI</name>
<evidence type="ECO:0000256" key="1">
    <source>
        <dbReference type="ARBA" id="ARBA00008779"/>
    </source>
</evidence>
<reference evidence="7" key="1">
    <citation type="journal article" date="2019" name="Int. J. Syst. Evol. Microbiol.">
        <title>The Global Catalogue of Microorganisms (GCM) 10K type strain sequencing project: providing services to taxonomists for standard genome sequencing and annotation.</title>
        <authorList>
            <consortium name="The Broad Institute Genomics Platform"/>
            <consortium name="The Broad Institute Genome Sequencing Center for Infectious Disease"/>
            <person name="Wu L."/>
            <person name="Ma J."/>
        </authorList>
    </citation>
    <scope>NUCLEOTIDE SEQUENCE [LARGE SCALE GENOMIC DNA]</scope>
    <source>
        <strain evidence="7">JCM 18200</strain>
    </source>
</reference>